<dbReference type="PANTHER" id="PTHR32060:SF22">
    <property type="entry name" value="CARBOXYL-TERMINAL-PROCESSING PEPTIDASE 3, CHLOROPLASTIC"/>
    <property type="match status" value="1"/>
</dbReference>
<dbReference type="InterPro" id="IPR028204">
    <property type="entry name" value="Tricorn_C1"/>
</dbReference>
<dbReference type="SMART" id="SM00228">
    <property type="entry name" value="PDZ"/>
    <property type="match status" value="1"/>
</dbReference>
<dbReference type="Pfam" id="PF03572">
    <property type="entry name" value="Peptidase_S41"/>
    <property type="match status" value="1"/>
</dbReference>
<evidence type="ECO:0000313" key="3">
    <source>
        <dbReference type="EMBL" id="MXY95445.1"/>
    </source>
</evidence>
<dbReference type="Pfam" id="PF14684">
    <property type="entry name" value="Tricorn_C1"/>
    <property type="match status" value="1"/>
</dbReference>
<gene>
    <name evidence="3" type="ORF">F4Y42_18540</name>
</gene>
<dbReference type="InterPro" id="IPR001478">
    <property type="entry name" value="PDZ"/>
</dbReference>
<dbReference type="Pfam" id="PF00595">
    <property type="entry name" value="PDZ"/>
    <property type="match status" value="1"/>
</dbReference>
<feature type="chain" id="PRO_5025675088" evidence="1">
    <location>
        <begin position="25"/>
        <end position="796"/>
    </location>
</feature>
<sequence length="796" mass="87484">MKARLIGGFCVLLATALTLGTYFATDTLAQEDSEAPPAAQIVNDEGGAVRISGSVNYTSPYFTLGVAQPLVILEDQAGFVDRNEHFLMPVESQTIGQITTDFFTSPFEYSLALPIEPQGSYRDVDNDGSEDQGVQVFAIAYWDNTFGDPFLEERDLYGGGWSTAYASTRISDEIETEREIIGGIFLVYAPDAEQGFPSGFGEDGLLFTEDDPIAILPQGYTIVNLDAEPFSFDRSRNPVVDLIEPEGIALVDYSEQSYPDAFNSLIDLLKKEYAFTEYKGIDWEAKRTEFLPRFESAAADEDSRDYQRALRDFSWSIPDGHVSGPFIREDFQQDIAGGLGIAIRETEEGPVIVNFVTEGSPAEEAGITLGTEIVSIDGVPIAEVISNAVAHSAPFSTGHFQRLQQMRYAVRFPIETEVELTWKDADGEEVTETMKVIGEYDSFSFSSFARGTTGFEIPVDYELLEADEYGENDYGYVKIDSFSDNSVLTVQLWERMIRTLKRYAVNGLIIDMRQNGGGSGFLADQMAAYFFHEPHVLGNAGYYDEDRGEFYFNPDGEDRYYLPAEDLRYDGEVVVIVGPFCLSACEFFSYDLTIDDRADIVGHYPTGGLGGSIKSIKMPDDEYFTFTIGRAVDSEGEIHIEGIGVVPTVLVPITRETLLADEDDDVLLDAAVAHLDSLLAVETIDGGEIAIGDVIEGTLAAQTVVQYTLPLSGGDVISIFARSEEFDTYLALYLDGDSPIMTDDDSYDSDAALEELEVPSDLQLIVEVSSALGDEEGTYTLEIVDASEEEADSDDG</sequence>
<dbReference type="InterPro" id="IPR005151">
    <property type="entry name" value="Tail-specific_protease"/>
</dbReference>
<proteinExistence type="predicted"/>
<dbReference type="GO" id="GO:0008236">
    <property type="term" value="F:serine-type peptidase activity"/>
    <property type="evidence" value="ECO:0007669"/>
    <property type="project" value="InterPro"/>
</dbReference>
<feature type="signal peptide" evidence="1">
    <location>
        <begin position="1"/>
        <end position="24"/>
    </location>
</feature>
<dbReference type="PANTHER" id="PTHR32060">
    <property type="entry name" value="TAIL-SPECIFIC PROTEASE"/>
    <property type="match status" value="1"/>
</dbReference>
<dbReference type="Gene3D" id="2.60.120.380">
    <property type="match status" value="1"/>
</dbReference>
<feature type="domain" description="PDZ" evidence="2">
    <location>
        <begin position="328"/>
        <end position="381"/>
    </location>
</feature>
<dbReference type="SUPFAM" id="SSF52096">
    <property type="entry name" value="ClpP/crotonase"/>
    <property type="match status" value="1"/>
</dbReference>
<dbReference type="SMART" id="SM00245">
    <property type="entry name" value="TSPc"/>
    <property type="match status" value="1"/>
</dbReference>
<dbReference type="Gene3D" id="2.30.42.10">
    <property type="match status" value="1"/>
</dbReference>
<dbReference type="Gene3D" id="3.90.226.10">
    <property type="entry name" value="2-enoyl-CoA Hydratase, Chain A, domain 1"/>
    <property type="match status" value="1"/>
</dbReference>
<dbReference type="EMBL" id="VXRG01000152">
    <property type="protein sequence ID" value="MXY95445.1"/>
    <property type="molecule type" value="Genomic_DNA"/>
</dbReference>
<protein>
    <submittedName>
        <fullName evidence="3">PDZ domain-containing protein</fullName>
    </submittedName>
</protein>
<dbReference type="InterPro" id="IPR029045">
    <property type="entry name" value="ClpP/crotonase-like_dom_sf"/>
</dbReference>
<evidence type="ECO:0000259" key="2">
    <source>
        <dbReference type="PROSITE" id="PS50106"/>
    </source>
</evidence>
<name>A0A6B0YZ21_9CHLR</name>
<dbReference type="SUPFAM" id="SSF50156">
    <property type="entry name" value="PDZ domain-like"/>
    <property type="match status" value="1"/>
</dbReference>
<dbReference type="GO" id="GO:0004175">
    <property type="term" value="F:endopeptidase activity"/>
    <property type="evidence" value="ECO:0007669"/>
    <property type="project" value="TreeGrafter"/>
</dbReference>
<dbReference type="GO" id="GO:0006508">
    <property type="term" value="P:proteolysis"/>
    <property type="evidence" value="ECO:0007669"/>
    <property type="project" value="InterPro"/>
</dbReference>
<reference evidence="3" key="1">
    <citation type="submission" date="2019-09" db="EMBL/GenBank/DDBJ databases">
        <title>Characterisation of the sponge microbiome using genome-centric metagenomics.</title>
        <authorList>
            <person name="Engelberts J.P."/>
            <person name="Robbins S.J."/>
            <person name="De Goeij J.M."/>
            <person name="Aranda M."/>
            <person name="Bell S.C."/>
            <person name="Webster N.S."/>
        </authorList>
    </citation>
    <scope>NUCLEOTIDE SEQUENCE</scope>
    <source>
        <strain evidence="3">SB0664_bin_27</strain>
    </source>
</reference>
<evidence type="ECO:0000256" key="1">
    <source>
        <dbReference type="SAM" id="SignalP"/>
    </source>
</evidence>
<organism evidence="3">
    <name type="scientific">Caldilineaceae bacterium SB0664_bin_27</name>
    <dbReference type="NCBI Taxonomy" id="2605260"/>
    <lineage>
        <taxon>Bacteria</taxon>
        <taxon>Bacillati</taxon>
        <taxon>Chloroflexota</taxon>
        <taxon>Caldilineae</taxon>
        <taxon>Caldilineales</taxon>
        <taxon>Caldilineaceae</taxon>
    </lineage>
</organism>
<dbReference type="AlphaFoldDB" id="A0A6B0YZ21"/>
<dbReference type="Gene3D" id="3.30.750.44">
    <property type="match status" value="1"/>
</dbReference>
<accession>A0A6B0YZ21</accession>
<comment type="caution">
    <text evidence="3">The sequence shown here is derived from an EMBL/GenBank/DDBJ whole genome shotgun (WGS) entry which is preliminary data.</text>
</comment>
<keyword evidence="1" id="KW-0732">Signal</keyword>
<dbReference type="PROSITE" id="PS50106">
    <property type="entry name" value="PDZ"/>
    <property type="match status" value="1"/>
</dbReference>
<dbReference type="InterPro" id="IPR036034">
    <property type="entry name" value="PDZ_sf"/>
</dbReference>